<keyword evidence="9" id="KW-1185">Reference proteome</keyword>
<gene>
    <name evidence="8" type="ORF">EV643_1562</name>
</gene>
<feature type="domain" description="Response regulatory" evidence="7">
    <location>
        <begin position="4"/>
        <end position="123"/>
    </location>
</feature>
<dbReference type="InterPro" id="IPR011006">
    <property type="entry name" value="CheY-like_superfamily"/>
</dbReference>
<evidence type="ECO:0000313" key="9">
    <source>
        <dbReference type="Proteomes" id="UP000295388"/>
    </source>
</evidence>
<evidence type="ECO:0000256" key="3">
    <source>
        <dbReference type="ARBA" id="ARBA00023125"/>
    </source>
</evidence>
<reference evidence="8 9" key="1">
    <citation type="submission" date="2019-03" db="EMBL/GenBank/DDBJ databases">
        <title>Genomic Encyclopedia of Type Strains, Phase III (KMG-III): the genomes of soil and plant-associated and newly described type strains.</title>
        <authorList>
            <person name="Whitman W."/>
        </authorList>
    </citation>
    <scope>NUCLEOTIDE SEQUENCE [LARGE SCALE GENOMIC DNA]</scope>
    <source>
        <strain evidence="8 9">VKM Ac-2527</strain>
    </source>
</reference>
<dbReference type="OrthoDB" id="4135368at2"/>
<dbReference type="Gene3D" id="3.40.50.2300">
    <property type="match status" value="1"/>
</dbReference>
<dbReference type="SUPFAM" id="SSF52172">
    <property type="entry name" value="CheY-like"/>
    <property type="match status" value="1"/>
</dbReference>
<dbReference type="PRINTS" id="PR00038">
    <property type="entry name" value="HTHLUXR"/>
</dbReference>
<feature type="domain" description="HTH luxR-type" evidence="6">
    <location>
        <begin position="149"/>
        <end position="221"/>
    </location>
</feature>
<evidence type="ECO:0000259" key="7">
    <source>
        <dbReference type="PROSITE" id="PS50110"/>
    </source>
</evidence>
<evidence type="ECO:0000313" key="8">
    <source>
        <dbReference type="EMBL" id="TDO27518.1"/>
    </source>
</evidence>
<dbReference type="AlphaFoldDB" id="A0A4V3C4W5"/>
<evidence type="ECO:0000256" key="1">
    <source>
        <dbReference type="ARBA" id="ARBA00022553"/>
    </source>
</evidence>
<dbReference type="Pfam" id="PF00196">
    <property type="entry name" value="GerE"/>
    <property type="match status" value="1"/>
</dbReference>
<protein>
    <submittedName>
        <fullName evidence="8">DNA-binding NarL/FixJ family response regulator</fullName>
    </submittedName>
</protein>
<keyword evidence="3 8" id="KW-0238">DNA-binding</keyword>
<dbReference type="PANTHER" id="PTHR43214:SF24">
    <property type="entry name" value="TRANSCRIPTIONAL REGULATORY PROTEIN NARL-RELATED"/>
    <property type="match status" value="1"/>
</dbReference>
<dbReference type="EMBL" id="SNWQ01000056">
    <property type="protein sequence ID" value="TDO27518.1"/>
    <property type="molecule type" value="Genomic_DNA"/>
</dbReference>
<proteinExistence type="predicted"/>
<sequence>MVIRVVVAEDSYLIREGLRLLLATQDYVDLVAGVASLPELTAAVDELTPDVVVTDVRMPPGDQDEGIRFAEALARSHPRIGVVVLSQHLEPEWALRLFATGAAGRAYLLKERVGDAAQLRHAIESVTAGGTVLDPLVVEALVQARTRHAPSPLSRLTPRERQVLALVATGLSNAAIMNRLVLTERAVEKHITSTLAKLDLDPHDTQVHRRVQAVLVYLSSNNS</sequence>
<keyword evidence="1 5" id="KW-0597">Phosphoprotein</keyword>
<keyword evidence="4" id="KW-0804">Transcription</keyword>
<comment type="caution">
    <text evidence="8">The sequence shown here is derived from an EMBL/GenBank/DDBJ whole genome shotgun (WGS) entry which is preliminary data.</text>
</comment>
<evidence type="ECO:0000259" key="6">
    <source>
        <dbReference type="PROSITE" id="PS50043"/>
    </source>
</evidence>
<dbReference type="PROSITE" id="PS50110">
    <property type="entry name" value="RESPONSE_REGULATORY"/>
    <property type="match status" value="1"/>
</dbReference>
<evidence type="ECO:0000256" key="4">
    <source>
        <dbReference type="ARBA" id="ARBA00023163"/>
    </source>
</evidence>
<dbReference type="SUPFAM" id="SSF46894">
    <property type="entry name" value="C-terminal effector domain of the bipartite response regulators"/>
    <property type="match status" value="1"/>
</dbReference>
<dbReference type="SMART" id="SM00421">
    <property type="entry name" value="HTH_LUXR"/>
    <property type="match status" value="1"/>
</dbReference>
<evidence type="ECO:0000256" key="2">
    <source>
        <dbReference type="ARBA" id="ARBA00023015"/>
    </source>
</evidence>
<dbReference type="InterPro" id="IPR001789">
    <property type="entry name" value="Sig_transdc_resp-reg_receiver"/>
</dbReference>
<dbReference type="GO" id="GO:0000160">
    <property type="term" value="P:phosphorelay signal transduction system"/>
    <property type="evidence" value="ECO:0007669"/>
    <property type="project" value="InterPro"/>
</dbReference>
<feature type="modified residue" description="4-aspartylphosphate" evidence="5">
    <location>
        <position position="55"/>
    </location>
</feature>
<evidence type="ECO:0000256" key="5">
    <source>
        <dbReference type="PROSITE-ProRule" id="PRU00169"/>
    </source>
</evidence>
<accession>A0A4V3C4W5</accession>
<dbReference type="GO" id="GO:0003677">
    <property type="term" value="F:DNA binding"/>
    <property type="evidence" value="ECO:0007669"/>
    <property type="project" value="UniProtKB-KW"/>
</dbReference>
<dbReference type="Pfam" id="PF00072">
    <property type="entry name" value="Response_reg"/>
    <property type="match status" value="1"/>
</dbReference>
<dbReference type="PROSITE" id="PS50043">
    <property type="entry name" value="HTH_LUXR_2"/>
    <property type="match status" value="1"/>
</dbReference>
<organism evidence="8 9">
    <name type="scientific">Kribbella caucasensis</name>
    <dbReference type="NCBI Taxonomy" id="2512215"/>
    <lineage>
        <taxon>Bacteria</taxon>
        <taxon>Bacillati</taxon>
        <taxon>Actinomycetota</taxon>
        <taxon>Actinomycetes</taxon>
        <taxon>Propionibacteriales</taxon>
        <taxon>Kribbellaceae</taxon>
        <taxon>Kribbella</taxon>
    </lineage>
</organism>
<dbReference type="GO" id="GO:0006355">
    <property type="term" value="P:regulation of DNA-templated transcription"/>
    <property type="evidence" value="ECO:0007669"/>
    <property type="project" value="InterPro"/>
</dbReference>
<dbReference type="InterPro" id="IPR000792">
    <property type="entry name" value="Tscrpt_reg_LuxR_C"/>
</dbReference>
<name>A0A4V3C4W5_9ACTN</name>
<dbReference type="InterPro" id="IPR016032">
    <property type="entry name" value="Sig_transdc_resp-reg_C-effctor"/>
</dbReference>
<dbReference type="CDD" id="cd17535">
    <property type="entry name" value="REC_NarL-like"/>
    <property type="match status" value="1"/>
</dbReference>
<dbReference type="Proteomes" id="UP000295388">
    <property type="component" value="Unassembled WGS sequence"/>
</dbReference>
<dbReference type="SMART" id="SM00448">
    <property type="entry name" value="REC"/>
    <property type="match status" value="1"/>
</dbReference>
<dbReference type="InterPro" id="IPR039420">
    <property type="entry name" value="WalR-like"/>
</dbReference>
<dbReference type="CDD" id="cd06170">
    <property type="entry name" value="LuxR_C_like"/>
    <property type="match status" value="1"/>
</dbReference>
<keyword evidence="2" id="KW-0805">Transcription regulation</keyword>
<dbReference type="PANTHER" id="PTHR43214">
    <property type="entry name" value="TWO-COMPONENT RESPONSE REGULATOR"/>
    <property type="match status" value="1"/>
</dbReference>
<dbReference type="InterPro" id="IPR058245">
    <property type="entry name" value="NreC/VraR/RcsB-like_REC"/>
</dbReference>